<dbReference type="Pfam" id="PF14113">
    <property type="entry name" value="Tae4"/>
    <property type="match status" value="1"/>
</dbReference>
<keyword evidence="2" id="KW-1185">Reference proteome</keyword>
<evidence type="ECO:0000313" key="2">
    <source>
        <dbReference type="Proteomes" id="UP000216101"/>
    </source>
</evidence>
<protein>
    <recommendedName>
        <fullName evidence="3">Type VI secretion system (T6SS), amidase effector protein 4</fullName>
    </recommendedName>
</protein>
<accession>A0A266Q261</accession>
<evidence type="ECO:0000313" key="1">
    <source>
        <dbReference type="EMBL" id="OZY83948.1"/>
    </source>
</evidence>
<dbReference type="Gene3D" id="3.90.1720.80">
    <property type="match status" value="1"/>
</dbReference>
<dbReference type="Proteomes" id="UP000216101">
    <property type="component" value="Unassembled WGS sequence"/>
</dbReference>
<organism evidence="1 2">
    <name type="scientific">Cellvibrio mixtus</name>
    <dbReference type="NCBI Taxonomy" id="39650"/>
    <lineage>
        <taxon>Bacteria</taxon>
        <taxon>Pseudomonadati</taxon>
        <taxon>Pseudomonadota</taxon>
        <taxon>Gammaproteobacteria</taxon>
        <taxon>Cellvibrionales</taxon>
        <taxon>Cellvibrionaceae</taxon>
        <taxon>Cellvibrio</taxon>
    </lineage>
</organism>
<dbReference type="AlphaFoldDB" id="A0A266Q261"/>
<name>A0A266Q261_9GAMM</name>
<dbReference type="EMBL" id="NHNI01000003">
    <property type="protein sequence ID" value="OZY83948.1"/>
    <property type="molecule type" value="Genomic_DNA"/>
</dbReference>
<gene>
    <name evidence="1" type="ORF">CBP51_19330</name>
</gene>
<evidence type="ECO:0008006" key="3">
    <source>
        <dbReference type="Google" id="ProtNLM"/>
    </source>
</evidence>
<dbReference type="RefSeq" id="WP_094986205.1">
    <property type="nucleotide sequence ID" value="NZ_NHNI01000003.1"/>
</dbReference>
<dbReference type="InterPro" id="IPR025562">
    <property type="entry name" value="Tae4"/>
</dbReference>
<reference evidence="2" key="1">
    <citation type="submission" date="2017-05" db="EMBL/GenBank/DDBJ databases">
        <authorList>
            <person name="Barney B.M."/>
        </authorList>
    </citation>
    <scope>NUCLEOTIDE SEQUENCE [LARGE SCALE GENOMIC DNA]</scope>
    <source>
        <strain evidence="2">PSBB022</strain>
    </source>
</reference>
<comment type="caution">
    <text evidence="1">The sequence shown here is derived from an EMBL/GenBank/DDBJ whole genome shotgun (WGS) entry which is preliminary data.</text>
</comment>
<sequence length="167" mass="18930">MSQIKFEDLWKYYPKDAPCDKKSFSNQCAIKVGSALSKCGVKTTTLVPKSRHCWHHKESEGHVLSANELAAGLRKAKILGISAAIEIDAVNFKAQIAGKKGIIYFEDYWLRTEDRPERPTGDHIDLWNGARLTDVTSWLRVQLGISYEGVWSDFEKSKKILFWQVAA</sequence>
<proteinExistence type="predicted"/>